<dbReference type="Gene3D" id="3.40.50.300">
    <property type="entry name" value="P-loop containing nucleotide triphosphate hydrolases"/>
    <property type="match status" value="1"/>
</dbReference>
<dbReference type="GO" id="GO:0016887">
    <property type="term" value="F:ATP hydrolysis activity"/>
    <property type="evidence" value="ECO:0007669"/>
    <property type="project" value="InterPro"/>
</dbReference>
<dbReference type="Pfam" id="PF00005">
    <property type="entry name" value="ABC_tran"/>
    <property type="match status" value="1"/>
</dbReference>
<name>M7N907_9BACT</name>
<dbReference type="InterPro" id="IPR027417">
    <property type="entry name" value="P-loop_NTPase"/>
</dbReference>
<dbReference type="OrthoDB" id="9785229at2"/>
<evidence type="ECO:0000259" key="5">
    <source>
        <dbReference type="PROSITE" id="PS50893"/>
    </source>
</evidence>
<dbReference type="GO" id="GO:0005524">
    <property type="term" value="F:ATP binding"/>
    <property type="evidence" value="ECO:0007669"/>
    <property type="project" value="UniProtKB-KW"/>
</dbReference>
<keyword evidence="2" id="KW-0813">Transport</keyword>
<dbReference type="AlphaFoldDB" id="M7N907"/>
<evidence type="ECO:0000256" key="3">
    <source>
        <dbReference type="ARBA" id="ARBA00022741"/>
    </source>
</evidence>
<keyword evidence="4 6" id="KW-0067">ATP-binding</keyword>
<keyword evidence="6" id="KW-0378">Hydrolase</keyword>
<keyword evidence="3" id="KW-0547">Nucleotide-binding</keyword>
<proteinExistence type="inferred from homology"/>
<keyword evidence="7" id="KW-1185">Reference proteome</keyword>
<dbReference type="InterPro" id="IPR050683">
    <property type="entry name" value="Bact_Polysacc_Export_ATP-bd"/>
</dbReference>
<protein>
    <submittedName>
        <fullName evidence="6">Teichoic acids export ATP-binding protein TagH</fullName>
        <ecNumber evidence="6">3.6.3.40</ecNumber>
    </submittedName>
</protein>
<dbReference type="InterPro" id="IPR003593">
    <property type="entry name" value="AAA+_ATPase"/>
</dbReference>
<evidence type="ECO:0000313" key="6">
    <source>
        <dbReference type="EMBL" id="EMR03691.1"/>
    </source>
</evidence>
<dbReference type="EMBL" id="AODQ01000019">
    <property type="protein sequence ID" value="EMR03691.1"/>
    <property type="molecule type" value="Genomic_DNA"/>
</dbReference>
<dbReference type="SMART" id="SM00382">
    <property type="entry name" value="AAA"/>
    <property type="match status" value="1"/>
</dbReference>
<dbReference type="InterPro" id="IPR015860">
    <property type="entry name" value="ABC_transpr_TagH-like"/>
</dbReference>
<reference evidence="6 7" key="1">
    <citation type="journal article" date="2013" name="Genome Announc.">
        <title>Draft Genome Sequence of Cesiribacter andamanensis Strain AMV16T, Isolated from a Soil Sample from a Mud Volcano in the Andaman Islands, India.</title>
        <authorList>
            <person name="Shivaji S."/>
            <person name="Ara S."/>
            <person name="Begum Z."/>
            <person name="Srinivas T.N."/>
            <person name="Singh A."/>
            <person name="Kumar Pinnaka A."/>
        </authorList>
    </citation>
    <scope>NUCLEOTIDE SEQUENCE [LARGE SCALE GENOMIC DNA]</scope>
    <source>
        <strain evidence="6 7">AMV16</strain>
    </source>
</reference>
<dbReference type="GO" id="GO:0140359">
    <property type="term" value="F:ABC-type transporter activity"/>
    <property type="evidence" value="ECO:0007669"/>
    <property type="project" value="InterPro"/>
</dbReference>
<comment type="similarity">
    <text evidence="1">Belongs to the ABC transporter superfamily.</text>
</comment>
<dbReference type="RefSeq" id="WP_009194525.1">
    <property type="nucleotide sequence ID" value="NZ_AODQ01000019.1"/>
</dbReference>
<dbReference type="EC" id="3.6.3.40" evidence="6"/>
<dbReference type="PROSITE" id="PS50893">
    <property type="entry name" value="ABC_TRANSPORTER_2"/>
    <property type="match status" value="1"/>
</dbReference>
<dbReference type="PANTHER" id="PTHR46743:SF2">
    <property type="entry name" value="TEICHOIC ACIDS EXPORT ATP-BINDING PROTEIN TAGH"/>
    <property type="match status" value="1"/>
</dbReference>
<dbReference type="eggNOG" id="COG1134">
    <property type="taxonomic scope" value="Bacteria"/>
</dbReference>
<dbReference type="SUPFAM" id="SSF52540">
    <property type="entry name" value="P-loop containing nucleoside triphosphate hydrolases"/>
    <property type="match status" value="1"/>
</dbReference>
<accession>M7N907</accession>
<sequence length="408" mass="45628">MSDIAIRVENLGKRYQIGQAKSGDLRSSFSGWINRLTGNRNGPLEAQTEKEFWALRDINFEIRRGEAVGIIGRNGAGKSTLLKILSRITEPTTGRYEINGRVSSLLEVGTGFHPELSGRENIYLNGTILGMKRREVKAKFDEIVAFSGVEKFIDTPVKHYSSGMKVRLAFSVAAHLEPEILIIDEVLAVGDAEFQRKCLGKMDEVSREEGRTIVFVSHNMNAVQNICSKGVFLHNGLIEYKGTALETITNYLKKDSNISYNNKFNYQLNEYCSLNKFTFSDENVELFGNILFNIVLESKVINPISSVALLFYNQYQERIAIIDLRDSRLHKITTDGSLVNISGEIESVPFVEGEYSIGLYIASNLCVGNFTDLLKIHIVGAKSSMAPYPVNVRGIVELKSKFEVDDKA</sequence>
<comment type="caution">
    <text evidence="6">The sequence shown here is derived from an EMBL/GenBank/DDBJ whole genome shotgun (WGS) entry which is preliminary data.</text>
</comment>
<dbReference type="STRING" id="1279009.ADICEAN_01125"/>
<dbReference type="CDD" id="cd03220">
    <property type="entry name" value="ABC_KpsT_Wzt"/>
    <property type="match status" value="1"/>
</dbReference>
<dbReference type="InterPro" id="IPR003439">
    <property type="entry name" value="ABC_transporter-like_ATP-bd"/>
</dbReference>
<dbReference type="PANTHER" id="PTHR46743">
    <property type="entry name" value="TEICHOIC ACIDS EXPORT ATP-BINDING PROTEIN TAGH"/>
    <property type="match status" value="1"/>
</dbReference>
<dbReference type="Proteomes" id="UP000011910">
    <property type="component" value="Unassembled WGS sequence"/>
</dbReference>
<dbReference type="GO" id="GO:0016020">
    <property type="term" value="C:membrane"/>
    <property type="evidence" value="ECO:0007669"/>
    <property type="project" value="InterPro"/>
</dbReference>
<evidence type="ECO:0000313" key="7">
    <source>
        <dbReference type="Proteomes" id="UP000011910"/>
    </source>
</evidence>
<evidence type="ECO:0000256" key="2">
    <source>
        <dbReference type="ARBA" id="ARBA00022448"/>
    </source>
</evidence>
<feature type="domain" description="ABC transporter" evidence="5">
    <location>
        <begin position="6"/>
        <end position="260"/>
    </location>
</feature>
<dbReference type="PATRIC" id="fig|1279009.4.peg.1140"/>
<organism evidence="6 7">
    <name type="scientific">Cesiribacter andamanensis AMV16</name>
    <dbReference type="NCBI Taxonomy" id="1279009"/>
    <lineage>
        <taxon>Bacteria</taxon>
        <taxon>Pseudomonadati</taxon>
        <taxon>Bacteroidota</taxon>
        <taxon>Cytophagia</taxon>
        <taxon>Cytophagales</taxon>
        <taxon>Cesiribacteraceae</taxon>
        <taxon>Cesiribacter</taxon>
    </lineage>
</organism>
<dbReference type="PROSITE" id="PS00211">
    <property type="entry name" value="ABC_TRANSPORTER_1"/>
    <property type="match status" value="1"/>
</dbReference>
<evidence type="ECO:0000256" key="4">
    <source>
        <dbReference type="ARBA" id="ARBA00022840"/>
    </source>
</evidence>
<gene>
    <name evidence="6" type="primary">tagH_1</name>
    <name evidence="6" type="ORF">ADICEAN_01125</name>
</gene>
<evidence type="ECO:0000256" key="1">
    <source>
        <dbReference type="ARBA" id="ARBA00005417"/>
    </source>
</evidence>
<dbReference type="InterPro" id="IPR017871">
    <property type="entry name" value="ABC_transporter-like_CS"/>
</dbReference>